<reference evidence="2 3" key="1">
    <citation type="journal article" date="2012" name="Genome Biol.">
        <title>Genome and low-iron response of an oceanic diatom adapted to chronic iron limitation.</title>
        <authorList>
            <person name="Lommer M."/>
            <person name="Specht M."/>
            <person name="Roy A.S."/>
            <person name="Kraemer L."/>
            <person name="Andreson R."/>
            <person name="Gutowska M.A."/>
            <person name="Wolf J."/>
            <person name="Bergner S.V."/>
            <person name="Schilhabel M.B."/>
            <person name="Klostermeier U.C."/>
            <person name="Beiko R.G."/>
            <person name="Rosenstiel P."/>
            <person name="Hippler M."/>
            <person name="Laroche J."/>
        </authorList>
    </citation>
    <scope>NUCLEOTIDE SEQUENCE [LARGE SCALE GENOMIC DNA]</scope>
    <source>
        <strain evidence="2 3">CCMP1005</strain>
    </source>
</reference>
<feature type="region of interest" description="Disordered" evidence="1">
    <location>
        <begin position="102"/>
        <end position="123"/>
    </location>
</feature>
<accession>K0RXK0</accession>
<organism evidence="2 3">
    <name type="scientific">Thalassiosira oceanica</name>
    <name type="common">Marine diatom</name>
    <dbReference type="NCBI Taxonomy" id="159749"/>
    <lineage>
        <taxon>Eukaryota</taxon>
        <taxon>Sar</taxon>
        <taxon>Stramenopiles</taxon>
        <taxon>Ochrophyta</taxon>
        <taxon>Bacillariophyta</taxon>
        <taxon>Coscinodiscophyceae</taxon>
        <taxon>Thalassiosirophycidae</taxon>
        <taxon>Thalassiosirales</taxon>
        <taxon>Thalassiosiraceae</taxon>
        <taxon>Thalassiosira</taxon>
    </lineage>
</organism>
<evidence type="ECO:0000256" key="1">
    <source>
        <dbReference type="SAM" id="MobiDB-lite"/>
    </source>
</evidence>
<evidence type="ECO:0000313" key="3">
    <source>
        <dbReference type="Proteomes" id="UP000266841"/>
    </source>
</evidence>
<comment type="caution">
    <text evidence="2">The sequence shown here is derived from an EMBL/GenBank/DDBJ whole genome shotgun (WGS) entry which is preliminary data.</text>
</comment>
<evidence type="ECO:0000313" key="2">
    <source>
        <dbReference type="EMBL" id="EJK57164.1"/>
    </source>
</evidence>
<dbReference type="Proteomes" id="UP000266841">
    <property type="component" value="Unassembled WGS sequence"/>
</dbReference>
<sequence>MPRTACFEPRVAADMPRTACFEPRVAAYMPRTACFDGIFAAKTSPALGPSEEEDQVEGGPGRTVLAWRRERQGFRLRPHSEGRGGVRGRGLEVRVARSVVELPGGGQFGPQDRVPGEQRPQRSRDLHLHRQLAVDMAEDGDLLALARRPPAGLDGRTPEPVAIPAPQAKRPRDETAPHPSQDPGVPPPLAGLALARALAQTQRRPTEPKTRRRGRALQTEDFQQAG</sequence>
<keyword evidence="3" id="KW-1185">Reference proteome</keyword>
<dbReference type="EMBL" id="AGNL01029263">
    <property type="protein sequence ID" value="EJK57164.1"/>
    <property type="molecule type" value="Genomic_DNA"/>
</dbReference>
<dbReference type="AlphaFoldDB" id="K0RXK0"/>
<feature type="region of interest" description="Disordered" evidence="1">
    <location>
        <begin position="148"/>
        <end position="226"/>
    </location>
</feature>
<name>K0RXK0_THAOC</name>
<feature type="compositionally biased region" description="Low complexity" evidence="1">
    <location>
        <begin position="190"/>
        <end position="203"/>
    </location>
</feature>
<feature type="compositionally biased region" description="Basic and acidic residues" evidence="1">
    <location>
        <begin position="114"/>
        <end position="123"/>
    </location>
</feature>
<protein>
    <submittedName>
        <fullName evidence="2">Uncharacterized protein</fullName>
    </submittedName>
</protein>
<feature type="non-terminal residue" evidence="2">
    <location>
        <position position="226"/>
    </location>
</feature>
<gene>
    <name evidence="2" type="ORF">THAOC_22823</name>
</gene>
<proteinExistence type="predicted"/>